<dbReference type="AlphaFoldDB" id="A0A4R2IYA0"/>
<keyword evidence="3" id="KW-1185">Reference proteome</keyword>
<proteinExistence type="predicted"/>
<dbReference type="RefSeq" id="WP_132124769.1">
    <property type="nucleotide sequence ID" value="NZ_SLWS01000013.1"/>
</dbReference>
<evidence type="ECO:0000256" key="1">
    <source>
        <dbReference type="SAM" id="SignalP"/>
    </source>
</evidence>
<feature type="chain" id="PRO_5020551631" description="Concanavalin A-like lectin/glucanase superfamily protein" evidence="1">
    <location>
        <begin position="27"/>
        <end position="220"/>
    </location>
</feature>
<sequence>MKAAFLRILVAVFVLFVAVLTPNANATTVVFSENFQTTPTGPLGAPWSISQAGASTAVVMDTSDHGRVLELRGSTTLGDFLIASRSLSSSATEILESYAIKPSAGSAFVTAFNGAGSSIGARRVRLQRAPGSNTLVAQTSPSGSTDCTNLTSGVWSTVTLKVHATTLPHTFDVLVNGAATSCTGITTGLSAPFNGLNVMDASNDGWGGKVQFDDFLVTTP</sequence>
<evidence type="ECO:0000313" key="3">
    <source>
        <dbReference type="Proteomes" id="UP000295680"/>
    </source>
</evidence>
<dbReference type="EMBL" id="SLWS01000013">
    <property type="protein sequence ID" value="TCO50823.1"/>
    <property type="molecule type" value="Genomic_DNA"/>
</dbReference>
<protein>
    <recommendedName>
        <fullName evidence="4">Concanavalin A-like lectin/glucanase superfamily protein</fullName>
    </recommendedName>
</protein>
<reference evidence="2 3" key="1">
    <citation type="submission" date="2019-03" db="EMBL/GenBank/DDBJ databases">
        <title>Genomic Encyclopedia of Type Strains, Phase IV (KMG-IV): sequencing the most valuable type-strain genomes for metagenomic binning, comparative biology and taxonomic classification.</title>
        <authorList>
            <person name="Goeker M."/>
        </authorList>
    </citation>
    <scope>NUCLEOTIDE SEQUENCE [LARGE SCALE GENOMIC DNA]</scope>
    <source>
        <strain evidence="2 3">DSM 45934</strain>
    </source>
</reference>
<evidence type="ECO:0008006" key="4">
    <source>
        <dbReference type="Google" id="ProtNLM"/>
    </source>
</evidence>
<organism evidence="2 3">
    <name type="scientific">Actinocrispum wychmicini</name>
    <dbReference type="NCBI Taxonomy" id="1213861"/>
    <lineage>
        <taxon>Bacteria</taxon>
        <taxon>Bacillati</taxon>
        <taxon>Actinomycetota</taxon>
        <taxon>Actinomycetes</taxon>
        <taxon>Pseudonocardiales</taxon>
        <taxon>Pseudonocardiaceae</taxon>
        <taxon>Actinocrispum</taxon>
    </lineage>
</organism>
<gene>
    <name evidence="2" type="ORF">EV192_113204</name>
</gene>
<accession>A0A4R2IYA0</accession>
<keyword evidence="1" id="KW-0732">Signal</keyword>
<dbReference type="OrthoDB" id="9429384at2"/>
<comment type="caution">
    <text evidence="2">The sequence shown here is derived from an EMBL/GenBank/DDBJ whole genome shotgun (WGS) entry which is preliminary data.</text>
</comment>
<name>A0A4R2IYA0_9PSEU</name>
<feature type="signal peptide" evidence="1">
    <location>
        <begin position="1"/>
        <end position="26"/>
    </location>
</feature>
<dbReference type="Proteomes" id="UP000295680">
    <property type="component" value="Unassembled WGS sequence"/>
</dbReference>
<evidence type="ECO:0000313" key="2">
    <source>
        <dbReference type="EMBL" id="TCO50823.1"/>
    </source>
</evidence>